<protein>
    <submittedName>
        <fullName evidence="9">Type IV secretion system DNA-binding domain-containing protein</fullName>
    </submittedName>
</protein>
<evidence type="ECO:0000313" key="9">
    <source>
        <dbReference type="EMBL" id="MBW6532603.1"/>
    </source>
</evidence>
<feature type="domain" description="Type IV secretion system coupling protein TraD DNA-binding" evidence="8">
    <location>
        <begin position="232"/>
        <end position="617"/>
    </location>
</feature>
<keyword evidence="9" id="KW-0238">DNA-binding</keyword>
<dbReference type="RefSeq" id="WP_219750182.1">
    <property type="nucleotide sequence ID" value="NZ_JAHXZN010000008.1"/>
</dbReference>
<name>A0ABS7BSL3_9SPHN</name>
<evidence type="ECO:0000256" key="7">
    <source>
        <dbReference type="SAM" id="Phobius"/>
    </source>
</evidence>
<feature type="compositionally biased region" description="Polar residues" evidence="6">
    <location>
        <begin position="730"/>
        <end position="739"/>
    </location>
</feature>
<feature type="transmembrane region" description="Helical" evidence="7">
    <location>
        <begin position="141"/>
        <end position="160"/>
    </location>
</feature>
<accession>A0ABS7BSL3</accession>
<keyword evidence="4 7" id="KW-1133">Transmembrane helix</keyword>
<dbReference type="SUPFAM" id="SSF52540">
    <property type="entry name" value="P-loop containing nucleoside triphosphate hydrolases"/>
    <property type="match status" value="1"/>
</dbReference>
<feature type="compositionally biased region" description="Basic and acidic residues" evidence="6">
    <location>
        <begin position="719"/>
        <end position="729"/>
    </location>
</feature>
<proteinExistence type="predicted"/>
<comment type="caution">
    <text evidence="9">The sequence shown here is derived from an EMBL/GenBank/DDBJ whole genome shotgun (WGS) entry which is preliminary data.</text>
</comment>
<keyword evidence="10" id="KW-1185">Reference proteome</keyword>
<dbReference type="Gene3D" id="3.40.50.300">
    <property type="entry name" value="P-loop containing nucleotide triphosphate hydrolases"/>
    <property type="match status" value="2"/>
</dbReference>
<comment type="subcellular location">
    <subcellularLocation>
        <location evidence="1">Cell membrane</location>
        <topology evidence="1">Multi-pass membrane protein</topology>
    </subcellularLocation>
</comment>
<feature type="transmembrane region" description="Helical" evidence="7">
    <location>
        <begin position="60"/>
        <end position="78"/>
    </location>
</feature>
<evidence type="ECO:0000256" key="2">
    <source>
        <dbReference type="ARBA" id="ARBA00022475"/>
    </source>
</evidence>
<dbReference type="EMBL" id="JAHXZN010000008">
    <property type="protein sequence ID" value="MBW6532603.1"/>
    <property type="molecule type" value="Genomic_DNA"/>
</dbReference>
<reference evidence="9 10" key="1">
    <citation type="submission" date="2021-07" db="EMBL/GenBank/DDBJ databases">
        <title>Sphingomonas sp.</title>
        <authorList>
            <person name="Feng G."/>
            <person name="Li J."/>
            <person name="Pan M."/>
        </authorList>
    </citation>
    <scope>NUCLEOTIDE SEQUENCE [LARGE SCALE GENOMIC DNA]</scope>
    <source>
        <strain evidence="9 10">RRHST34</strain>
    </source>
</reference>
<sequence>MARDDPKSVRRDIRNNRLAIPQEHHSSRGDTPRNSGNFTRGSQLLNTQVLMWLQGAKLPVLMWLGVFALAYVIILSITLDENNVQLICMRILSGLWNWVALDNLKQVDLRMPDNSLHRTIMGYVPYVPEVARAWDKAVRGVLGSMMIATCVTVPLAIWFVDFSKRRGKAMIQERHERGAMLVERNLLYAEIVQHNKIEFVKEAQTLFPGKTAKEVLKLPFGARKAGGIHHPYYIAGIPYPHRLEQSHTMLLGTTGSGKTTALRKHIQQMRERQDSAVVFDLTGAYVEAFYDPERDTILNPLDTRCPAWSIFNDCSTYSEFTAAAAALIPSDGGAAEPFWALAARTLFIEMCMKLIDKNMMSNQALADNLMTADLKQVHKHLAKTIADPITAPEAAKMAESIRAVFNTNAQVLRFLPDTGPSYSIRGWMTGEKKPGSILFITSNYTDLEMNRALLTLWSNLAIHSLMTMAKTRSLRTWFMFDELGALHRLPAIESGLQTARNYGGAMILGLHSFDKLVQVYGEENARNLSSLARTKLILAAADLDTAEQCARYIGNREIRQMDEGYSYGYNSTRDASTLTPRKQIEPLVIPDDITNLPSMHGFIKFPDGFPAARIQLEWEHYPKVAEGFVPRKPDKPDDAGSSVRGCGGKPKGGDDDGGRGESLALTEDEVTPANEANNLAASILSQPTEGELDRSNDGLSLDATARGSSDTRAASSSERSSEDDRDERAQSMNGQSVTPQPEHRDRGDRLSMDERSEDLSIREARDAFPDEIDDGLGMGD</sequence>
<evidence type="ECO:0000256" key="6">
    <source>
        <dbReference type="SAM" id="MobiDB-lite"/>
    </source>
</evidence>
<keyword evidence="2" id="KW-1003">Cell membrane</keyword>
<dbReference type="GO" id="GO:0003677">
    <property type="term" value="F:DNA binding"/>
    <property type="evidence" value="ECO:0007669"/>
    <property type="project" value="UniProtKB-KW"/>
</dbReference>
<evidence type="ECO:0000256" key="5">
    <source>
        <dbReference type="ARBA" id="ARBA00023136"/>
    </source>
</evidence>
<dbReference type="Proteomes" id="UP000759103">
    <property type="component" value="Unassembled WGS sequence"/>
</dbReference>
<feature type="compositionally biased region" description="Basic and acidic residues" evidence="6">
    <location>
        <begin position="627"/>
        <end position="638"/>
    </location>
</feature>
<feature type="compositionally biased region" description="Low complexity" evidence="6">
    <location>
        <begin position="703"/>
        <end position="718"/>
    </location>
</feature>
<gene>
    <name evidence="9" type="ORF">KZ820_17820</name>
</gene>
<feature type="compositionally biased region" description="Basic and acidic residues" evidence="6">
    <location>
        <begin position="741"/>
        <end position="768"/>
    </location>
</feature>
<evidence type="ECO:0000256" key="4">
    <source>
        <dbReference type="ARBA" id="ARBA00022989"/>
    </source>
</evidence>
<dbReference type="Pfam" id="PF10412">
    <property type="entry name" value="TrwB_AAD_bind"/>
    <property type="match status" value="1"/>
</dbReference>
<evidence type="ECO:0000313" key="10">
    <source>
        <dbReference type="Proteomes" id="UP000759103"/>
    </source>
</evidence>
<dbReference type="InterPro" id="IPR027417">
    <property type="entry name" value="P-loop_NTPase"/>
</dbReference>
<feature type="region of interest" description="Disordered" evidence="6">
    <location>
        <begin position="627"/>
        <end position="780"/>
    </location>
</feature>
<keyword evidence="3 7" id="KW-0812">Transmembrane</keyword>
<evidence type="ECO:0000256" key="3">
    <source>
        <dbReference type="ARBA" id="ARBA00022692"/>
    </source>
</evidence>
<dbReference type="CDD" id="cd01127">
    <property type="entry name" value="TrwB_TraG_TraD_VirD4"/>
    <property type="match status" value="1"/>
</dbReference>
<evidence type="ECO:0000259" key="8">
    <source>
        <dbReference type="Pfam" id="PF10412"/>
    </source>
</evidence>
<dbReference type="PANTHER" id="PTHR37937:SF1">
    <property type="entry name" value="CONJUGATIVE TRANSFER: DNA TRANSPORT"/>
    <property type="match status" value="1"/>
</dbReference>
<dbReference type="InterPro" id="IPR051539">
    <property type="entry name" value="T4SS-coupling_protein"/>
</dbReference>
<keyword evidence="5 7" id="KW-0472">Membrane</keyword>
<organism evidence="9 10">
    <name type="scientific">Sphingomonas citri</name>
    <dbReference type="NCBI Taxonomy" id="2862499"/>
    <lineage>
        <taxon>Bacteria</taxon>
        <taxon>Pseudomonadati</taxon>
        <taxon>Pseudomonadota</taxon>
        <taxon>Alphaproteobacteria</taxon>
        <taxon>Sphingomonadales</taxon>
        <taxon>Sphingomonadaceae</taxon>
        <taxon>Sphingomonas</taxon>
    </lineage>
</organism>
<evidence type="ECO:0000256" key="1">
    <source>
        <dbReference type="ARBA" id="ARBA00004651"/>
    </source>
</evidence>
<feature type="compositionally biased region" description="Polar residues" evidence="6">
    <location>
        <begin position="674"/>
        <end position="688"/>
    </location>
</feature>
<dbReference type="PANTHER" id="PTHR37937">
    <property type="entry name" value="CONJUGATIVE TRANSFER: DNA TRANSPORT"/>
    <property type="match status" value="1"/>
</dbReference>
<dbReference type="InterPro" id="IPR019476">
    <property type="entry name" value="T4SS_TraD_DNA-bd"/>
</dbReference>